<evidence type="ECO:0000256" key="5">
    <source>
        <dbReference type="ARBA" id="ARBA00022670"/>
    </source>
</evidence>
<dbReference type="InterPro" id="IPR026898">
    <property type="entry name" value="PrsW"/>
</dbReference>
<feature type="transmembrane region" description="Helical" evidence="10">
    <location>
        <begin position="194"/>
        <end position="213"/>
    </location>
</feature>
<sequence length="228" mass="25306">MIIAAAGGILPALVWLLFWLREDRKHPEPIWLLITTFLGGMLVVIPVLQLESLVHDTVGGSAQRLILWAAIEECAKFLICYAIVLRRKEVDEPLDYVVYMITTALGFAAVENTLFIFNPLAQGLTALSILTWDIRFLGAMLLHIAASAAIGISMALAFYRNYRLKHLYLSIGLILAVALHTAFNLIIMIGDGNYSLLASSVVWIVVIIVLLLLEEVKRIHPADSVHYS</sequence>
<dbReference type="GO" id="GO:0005886">
    <property type="term" value="C:plasma membrane"/>
    <property type="evidence" value="ECO:0007669"/>
    <property type="project" value="UniProtKB-SubCell"/>
</dbReference>
<feature type="transmembrane region" description="Helical" evidence="10">
    <location>
        <begin position="166"/>
        <end position="188"/>
    </location>
</feature>
<feature type="transmembrane region" description="Helical" evidence="10">
    <location>
        <begin position="65"/>
        <end position="84"/>
    </location>
</feature>
<evidence type="ECO:0000256" key="8">
    <source>
        <dbReference type="ARBA" id="ARBA00022989"/>
    </source>
</evidence>
<dbReference type="Proteomes" id="UP000178873">
    <property type="component" value="Unassembled WGS sequence"/>
</dbReference>
<keyword evidence="6 10" id="KW-0812">Transmembrane</keyword>
<evidence type="ECO:0000256" key="2">
    <source>
        <dbReference type="ARBA" id="ARBA00009165"/>
    </source>
</evidence>
<dbReference type="GO" id="GO:0008233">
    <property type="term" value="F:peptidase activity"/>
    <property type="evidence" value="ECO:0007669"/>
    <property type="project" value="UniProtKB-KW"/>
</dbReference>
<gene>
    <name evidence="11" type="ORF">A2664_04375</name>
</gene>
<comment type="caution">
    <text evidence="11">The sequence shown here is derived from an EMBL/GenBank/DDBJ whole genome shotgun (WGS) entry which is preliminary data.</text>
</comment>
<organism evidence="11 12">
    <name type="scientific">Candidatus Taylorbacteria bacterium RIFCSPHIGHO2_01_FULL_46_22b</name>
    <dbReference type="NCBI Taxonomy" id="1802301"/>
    <lineage>
        <taxon>Bacteria</taxon>
        <taxon>Candidatus Tayloriibacteriota</taxon>
    </lineage>
</organism>
<dbReference type="AlphaFoldDB" id="A0A1G2M1P6"/>
<dbReference type="EMBL" id="MHRF01000013">
    <property type="protein sequence ID" value="OHA17808.1"/>
    <property type="molecule type" value="Genomic_DNA"/>
</dbReference>
<evidence type="ECO:0000256" key="9">
    <source>
        <dbReference type="ARBA" id="ARBA00023136"/>
    </source>
</evidence>
<feature type="transmembrane region" description="Helical" evidence="10">
    <location>
        <begin position="30"/>
        <end position="50"/>
    </location>
</feature>
<evidence type="ECO:0000256" key="6">
    <source>
        <dbReference type="ARBA" id="ARBA00022692"/>
    </source>
</evidence>
<evidence type="ECO:0000256" key="1">
    <source>
        <dbReference type="ARBA" id="ARBA00004651"/>
    </source>
</evidence>
<evidence type="ECO:0000256" key="3">
    <source>
        <dbReference type="ARBA" id="ARBA00018997"/>
    </source>
</evidence>
<evidence type="ECO:0000256" key="4">
    <source>
        <dbReference type="ARBA" id="ARBA00022475"/>
    </source>
</evidence>
<evidence type="ECO:0000313" key="12">
    <source>
        <dbReference type="Proteomes" id="UP000178873"/>
    </source>
</evidence>
<dbReference type="PANTHER" id="PTHR36844">
    <property type="entry name" value="PROTEASE PRSW"/>
    <property type="match status" value="1"/>
</dbReference>
<keyword evidence="9 10" id="KW-0472">Membrane</keyword>
<reference evidence="11 12" key="1">
    <citation type="journal article" date="2016" name="Nat. Commun.">
        <title>Thousands of microbial genomes shed light on interconnected biogeochemical processes in an aquifer system.</title>
        <authorList>
            <person name="Anantharaman K."/>
            <person name="Brown C.T."/>
            <person name="Hug L.A."/>
            <person name="Sharon I."/>
            <person name="Castelle C.J."/>
            <person name="Probst A.J."/>
            <person name="Thomas B.C."/>
            <person name="Singh A."/>
            <person name="Wilkins M.J."/>
            <person name="Karaoz U."/>
            <person name="Brodie E.L."/>
            <person name="Williams K.H."/>
            <person name="Hubbard S.S."/>
            <person name="Banfield J.F."/>
        </authorList>
    </citation>
    <scope>NUCLEOTIDE SEQUENCE [LARGE SCALE GENOMIC DNA]</scope>
</reference>
<feature type="transmembrane region" description="Helical" evidence="10">
    <location>
        <begin position="137"/>
        <end position="159"/>
    </location>
</feature>
<comment type="subcellular location">
    <subcellularLocation>
        <location evidence="1">Cell membrane</location>
        <topology evidence="1">Multi-pass membrane protein</topology>
    </subcellularLocation>
</comment>
<name>A0A1G2M1P6_9BACT</name>
<dbReference type="STRING" id="1802301.A2664_04375"/>
<feature type="transmembrane region" description="Helical" evidence="10">
    <location>
        <begin position="96"/>
        <end position="117"/>
    </location>
</feature>
<dbReference type="PIRSF" id="PIRSF016933">
    <property type="entry name" value="PrsW"/>
    <property type="match status" value="1"/>
</dbReference>
<keyword evidence="5" id="KW-0645">Protease</keyword>
<dbReference type="PANTHER" id="PTHR36844:SF1">
    <property type="entry name" value="PROTEASE PRSW"/>
    <property type="match status" value="1"/>
</dbReference>
<evidence type="ECO:0000313" key="11">
    <source>
        <dbReference type="EMBL" id="OHA17808.1"/>
    </source>
</evidence>
<dbReference type="GO" id="GO:0006508">
    <property type="term" value="P:proteolysis"/>
    <property type="evidence" value="ECO:0007669"/>
    <property type="project" value="UniProtKB-KW"/>
</dbReference>
<keyword evidence="4" id="KW-1003">Cell membrane</keyword>
<comment type="similarity">
    <text evidence="2">Belongs to the protease PrsW family.</text>
</comment>
<evidence type="ECO:0000256" key="10">
    <source>
        <dbReference type="SAM" id="Phobius"/>
    </source>
</evidence>
<keyword evidence="8 10" id="KW-1133">Transmembrane helix</keyword>
<protein>
    <recommendedName>
        <fullName evidence="3">Protease PrsW</fullName>
    </recommendedName>
</protein>
<dbReference type="InterPro" id="IPR023596">
    <property type="entry name" value="Peptidase_PrsW_arch/bac"/>
</dbReference>
<accession>A0A1G2M1P6</accession>
<dbReference type="Pfam" id="PF13367">
    <property type="entry name" value="PrsW-protease"/>
    <property type="match status" value="1"/>
</dbReference>
<proteinExistence type="inferred from homology"/>
<keyword evidence="7" id="KW-0378">Hydrolase</keyword>
<evidence type="ECO:0000256" key="7">
    <source>
        <dbReference type="ARBA" id="ARBA00022801"/>
    </source>
</evidence>